<dbReference type="VEuPathDB" id="FungiDB:CNAG_07436"/>
<dbReference type="GeneID" id="23890283"/>
<gene>
    <name evidence="1" type="ORF">CNAG_07436</name>
</gene>
<protein>
    <submittedName>
        <fullName evidence="1">Uncharacterized protein</fullName>
    </submittedName>
</protein>
<evidence type="ECO:0000313" key="1">
    <source>
        <dbReference type="EMBL" id="AFR94961.1"/>
    </source>
</evidence>
<evidence type="ECO:0000313" key="2">
    <source>
        <dbReference type="Proteomes" id="UP000010091"/>
    </source>
</evidence>
<dbReference type="EMBL" id="CP003824">
    <property type="protein sequence ID" value="AFR94961.1"/>
    <property type="molecule type" value="Genomic_DNA"/>
</dbReference>
<organism evidence="1 2">
    <name type="scientific">Cryptococcus neoformans (strain H99 / ATCC 208821 / CBS 10515 / FGSC 9487)</name>
    <name type="common">Cryptococcus neoformans var. grubii serotype A</name>
    <dbReference type="NCBI Taxonomy" id="235443"/>
    <lineage>
        <taxon>Eukaryota</taxon>
        <taxon>Fungi</taxon>
        <taxon>Dikarya</taxon>
        <taxon>Basidiomycota</taxon>
        <taxon>Agaricomycotina</taxon>
        <taxon>Tremellomycetes</taxon>
        <taxon>Tremellales</taxon>
        <taxon>Cryptococcaceae</taxon>
        <taxon>Cryptococcus</taxon>
        <taxon>Cryptococcus neoformans species complex</taxon>
    </lineage>
</organism>
<proteinExistence type="predicted"/>
<dbReference type="HOGENOM" id="CLU_1447618_0_0_1"/>
<dbReference type="OrthoDB" id="2572289at2759"/>
<dbReference type="KEGG" id="cng:CNAG_07436"/>
<reference evidence="1 2" key="1">
    <citation type="journal article" date="2014" name="PLoS Genet.">
        <title>Analysis of the genome and transcriptome of Cryptococcus neoformans var. grubii reveals complex RNA expression and microevolution leading to virulence attenuation.</title>
        <authorList>
            <person name="Janbon G."/>
            <person name="Ormerod K.L."/>
            <person name="Paulet D."/>
            <person name="Byrnes E.J.III."/>
            <person name="Yadav V."/>
            <person name="Chatterjee G."/>
            <person name="Mullapudi N."/>
            <person name="Hon C.C."/>
            <person name="Billmyre R.B."/>
            <person name="Brunel F."/>
            <person name="Bahn Y.S."/>
            <person name="Chen W."/>
            <person name="Chen Y."/>
            <person name="Chow E.W."/>
            <person name="Coppee J.Y."/>
            <person name="Floyd-Averette A."/>
            <person name="Gaillardin C."/>
            <person name="Gerik K.J."/>
            <person name="Goldberg J."/>
            <person name="Gonzalez-Hilarion S."/>
            <person name="Gujja S."/>
            <person name="Hamlin J.L."/>
            <person name="Hsueh Y.P."/>
            <person name="Ianiri G."/>
            <person name="Jones S."/>
            <person name="Kodira C.D."/>
            <person name="Kozubowski L."/>
            <person name="Lam W."/>
            <person name="Marra M."/>
            <person name="Mesner L.D."/>
            <person name="Mieczkowski P.A."/>
            <person name="Moyrand F."/>
            <person name="Nielsen K."/>
            <person name="Proux C."/>
            <person name="Rossignol T."/>
            <person name="Schein J.E."/>
            <person name="Sun S."/>
            <person name="Wollschlaeger C."/>
            <person name="Wood I.A."/>
            <person name="Zeng Q."/>
            <person name="Neuveglise C."/>
            <person name="Newlon C.S."/>
            <person name="Perfect J.R."/>
            <person name="Lodge J.K."/>
            <person name="Idnurm A."/>
            <person name="Stajich J.E."/>
            <person name="Kronstad J.W."/>
            <person name="Sanyal K."/>
            <person name="Heitman J."/>
            <person name="Fraser J.A."/>
            <person name="Cuomo C.A."/>
            <person name="Dietrich F.S."/>
        </authorList>
    </citation>
    <scope>NUCLEOTIDE SEQUENCE [LARGE SCALE GENOMIC DNA]</scope>
    <source>
        <strain evidence="2">H99 / ATCC 208821 / CBS 10515 / FGSC 9487</strain>
    </source>
</reference>
<dbReference type="Proteomes" id="UP000010091">
    <property type="component" value="Chromosome 5"/>
</dbReference>
<keyword evidence="2" id="KW-1185">Reference proteome</keyword>
<sequence length="187" mass="20830">MLFGGKPDLHLPSRLHPRSLRALSLIWACHNFRSQEVPIQRARPSALYLEYFPLAASFAPSSFLSSSLSHASPTTAMGCPLHCKHVIDLPGRAYFTQRTPSYISTAFEHNSHNIAASSTTPLSRGQCYIFAESSLDPEVVALQSQGAVVYRADWVAQCLAKNYTVPVQDLQQEHQIPQHQSLVYSRH</sequence>
<name>J9VNH3_CRYN9</name>
<accession>J9VNH3</accession>
<dbReference type="AlphaFoldDB" id="J9VNH3"/>
<dbReference type="RefSeq" id="XP_012049650.1">
    <property type="nucleotide sequence ID" value="XM_012194260.1"/>
</dbReference>